<dbReference type="EMBL" id="FNND01000002">
    <property type="protein sequence ID" value="SDW53451.1"/>
    <property type="molecule type" value="Genomic_DNA"/>
</dbReference>
<organism evidence="2 3">
    <name type="scientific">Capnocytophaga granulosa</name>
    <dbReference type="NCBI Taxonomy" id="45242"/>
    <lineage>
        <taxon>Bacteria</taxon>
        <taxon>Pseudomonadati</taxon>
        <taxon>Bacteroidota</taxon>
        <taxon>Flavobacteriia</taxon>
        <taxon>Flavobacteriales</taxon>
        <taxon>Flavobacteriaceae</taxon>
        <taxon>Capnocytophaga</taxon>
    </lineage>
</organism>
<reference evidence="2 3" key="1">
    <citation type="submission" date="2016-10" db="EMBL/GenBank/DDBJ databases">
        <authorList>
            <person name="Varghese N."/>
            <person name="Submissions S."/>
        </authorList>
    </citation>
    <scope>NUCLEOTIDE SEQUENCE [LARGE SCALE GENOMIC DNA]</scope>
    <source>
        <strain evidence="2 3">DSM 11449</strain>
    </source>
</reference>
<dbReference type="Gene3D" id="2.40.50.1020">
    <property type="entry name" value="LytTr DNA-binding domain"/>
    <property type="match status" value="1"/>
</dbReference>
<dbReference type="RefSeq" id="WP_016419968.1">
    <property type="nucleotide sequence ID" value="NZ_CAUQLQ010000037.1"/>
</dbReference>
<gene>
    <name evidence="2" type="ORF">SAMN05444420_102474</name>
</gene>
<dbReference type="SUPFAM" id="SSF52172">
    <property type="entry name" value="CheY-like"/>
    <property type="match status" value="1"/>
</dbReference>
<dbReference type="CDD" id="cd00156">
    <property type="entry name" value="REC"/>
    <property type="match status" value="1"/>
</dbReference>
<dbReference type="Gene3D" id="3.40.50.2300">
    <property type="match status" value="1"/>
</dbReference>
<feature type="domain" description="Response regulatory" evidence="1">
    <location>
        <begin position="9"/>
        <end position="93"/>
    </location>
</feature>
<dbReference type="GO" id="GO:0000160">
    <property type="term" value="P:phosphorelay signal transduction system"/>
    <property type="evidence" value="ECO:0007669"/>
    <property type="project" value="InterPro"/>
</dbReference>
<evidence type="ECO:0000313" key="2">
    <source>
        <dbReference type="EMBL" id="SDW53451.1"/>
    </source>
</evidence>
<dbReference type="Pfam" id="PF00072">
    <property type="entry name" value="Response_reg"/>
    <property type="match status" value="1"/>
</dbReference>
<dbReference type="GeneID" id="85016563"/>
<dbReference type="InterPro" id="IPR011006">
    <property type="entry name" value="CheY-like_superfamily"/>
</dbReference>
<sequence>MKRSTFKYLVIEDDKSIWKNISARMQKFLQWKAVPFTDSLEEAITLIDTHRPDLIFSDWSIRGGNAYPILTHIHQSSGYTPYIIFFTGYQGENPEIPQIVFNEFPLVKKYLVKPIFQQLTENLTQYIAEAEALAEGEQETPVFIENYLKQQVRIFPKQILCILQDEENPRLKVLHCLSGQIIQLKQTWEEIHRFCVEQQLSIFVANTRKAIVNREYILRMNRPFLWLEGGLRIQVSREQWPLLTSES</sequence>
<dbReference type="OrthoDB" id="1147693at2"/>
<protein>
    <submittedName>
        <fullName evidence="2">CheY chemotaxis protein or a CheY-like REC (Receiver) domain</fullName>
    </submittedName>
</protein>
<accession>A0A1H2UB94</accession>
<dbReference type="AlphaFoldDB" id="A0A1H2UB94"/>
<name>A0A1H2UB94_9FLAO</name>
<keyword evidence="3" id="KW-1185">Reference proteome</keyword>
<comment type="caution">
    <text evidence="2">The sequence shown here is derived from an EMBL/GenBank/DDBJ whole genome shotgun (WGS) entry which is preliminary data.</text>
</comment>
<proteinExistence type="predicted"/>
<dbReference type="Proteomes" id="UP000182771">
    <property type="component" value="Unassembled WGS sequence"/>
</dbReference>
<evidence type="ECO:0000259" key="1">
    <source>
        <dbReference type="Pfam" id="PF00072"/>
    </source>
</evidence>
<evidence type="ECO:0000313" key="3">
    <source>
        <dbReference type="Proteomes" id="UP000182771"/>
    </source>
</evidence>
<dbReference type="InterPro" id="IPR001789">
    <property type="entry name" value="Sig_transdc_resp-reg_receiver"/>
</dbReference>